<evidence type="ECO:0000259" key="3">
    <source>
        <dbReference type="Pfam" id="PF17829"/>
    </source>
</evidence>
<evidence type="ECO:0000256" key="2">
    <source>
        <dbReference type="SAM" id="MobiDB-lite"/>
    </source>
</evidence>
<dbReference type="AlphaFoldDB" id="A0A7H0H4J8"/>
<evidence type="ECO:0000313" key="5">
    <source>
        <dbReference type="Proteomes" id="UP000516117"/>
    </source>
</evidence>
<dbReference type="InterPro" id="IPR031924">
    <property type="entry name" value="GH115"/>
</dbReference>
<dbReference type="PANTHER" id="PTHR37842">
    <property type="match status" value="1"/>
</dbReference>
<protein>
    <submittedName>
        <fullName evidence="4">Glycosyl hydrolase 115 family protein</fullName>
    </submittedName>
</protein>
<dbReference type="Gene3D" id="3.20.20.520">
    <property type="entry name" value="Glycosyl hydrolase family 115"/>
    <property type="match status" value="1"/>
</dbReference>
<dbReference type="PANTHER" id="PTHR37842:SF2">
    <property type="entry name" value="GYLCOSYL HYDROLASE 115 C-TERMINAL DOMAIN-CONTAINING PROTEIN"/>
    <property type="match status" value="1"/>
</dbReference>
<feature type="region of interest" description="Disordered" evidence="2">
    <location>
        <begin position="919"/>
        <end position="940"/>
    </location>
</feature>
<dbReference type="GO" id="GO:0016787">
    <property type="term" value="F:hydrolase activity"/>
    <property type="evidence" value="ECO:0007669"/>
    <property type="project" value="UniProtKB-KW"/>
</dbReference>
<dbReference type="GO" id="GO:0005975">
    <property type="term" value="P:carbohydrate metabolic process"/>
    <property type="evidence" value="ECO:0007669"/>
    <property type="project" value="UniProtKB-ARBA"/>
</dbReference>
<evidence type="ECO:0000313" key="4">
    <source>
        <dbReference type="EMBL" id="QNP55464.1"/>
    </source>
</evidence>
<dbReference type="Gene3D" id="2.60.120.260">
    <property type="entry name" value="Galactose-binding domain-like"/>
    <property type="match status" value="1"/>
</dbReference>
<organism evidence="4 5">
    <name type="scientific">Tessaracoccus defluvii</name>
    <dbReference type="NCBI Taxonomy" id="1285901"/>
    <lineage>
        <taxon>Bacteria</taxon>
        <taxon>Bacillati</taxon>
        <taxon>Actinomycetota</taxon>
        <taxon>Actinomycetes</taxon>
        <taxon>Propionibacteriales</taxon>
        <taxon>Propionibacteriaceae</taxon>
        <taxon>Tessaracoccus</taxon>
    </lineage>
</organism>
<feature type="region of interest" description="Disordered" evidence="2">
    <location>
        <begin position="1177"/>
        <end position="1217"/>
    </location>
</feature>
<dbReference type="InterPro" id="IPR041437">
    <property type="entry name" value="GH115_C"/>
</dbReference>
<dbReference type="Pfam" id="PF17829">
    <property type="entry name" value="GH115_C"/>
    <property type="match status" value="1"/>
</dbReference>
<evidence type="ECO:0000256" key="1">
    <source>
        <dbReference type="ARBA" id="ARBA00022801"/>
    </source>
</evidence>
<gene>
    <name evidence="4" type="ORF">H9L22_14870</name>
</gene>
<dbReference type="InterPro" id="IPR029018">
    <property type="entry name" value="Hex-like_dom2"/>
</dbReference>
<keyword evidence="5" id="KW-1185">Reference proteome</keyword>
<dbReference type="RefSeq" id="WP_187720594.1">
    <property type="nucleotide sequence ID" value="NZ_BAABBL010000009.1"/>
</dbReference>
<keyword evidence="1 4" id="KW-0378">Hydrolase</keyword>
<feature type="domain" description="Gylcosyl hydrolase 115 C-terminal" evidence="3">
    <location>
        <begin position="771"/>
        <end position="921"/>
    </location>
</feature>
<reference evidence="4 5" key="1">
    <citation type="submission" date="2020-08" db="EMBL/GenBank/DDBJ databases">
        <title>Genome sequence of Tessaracoccus defluvii JCM 17540T.</title>
        <authorList>
            <person name="Hyun D.-W."/>
            <person name="Bae J.-W."/>
        </authorList>
    </citation>
    <scope>NUCLEOTIDE SEQUENCE [LARGE SCALE GENOMIC DNA]</scope>
    <source>
        <strain evidence="4 5">JCM 17540</strain>
    </source>
</reference>
<dbReference type="Gene3D" id="3.30.379.10">
    <property type="entry name" value="Chitobiase/beta-hexosaminidase domain 2-like"/>
    <property type="match status" value="1"/>
</dbReference>
<feature type="compositionally biased region" description="Basic and acidic residues" evidence="2">
    <location>
        <begin position="1189"/>
        <end position="1200"/>
    </location>
</feature>
<sequence length="1217" mass="132352">MHPYLCDDGGHLLASQGTATAIAVAPTESTAVLSAADALAADLRAVCGAEPTLQQTVSGARIVVGTLGFSPLVDDAVASGALAVDLLRDEAGDFRWEAFLIQAVGEALYVVGTDRRGTVFGIYDLCEAMGVSPWYWFGDVPVRTRPEVRFRAETRHADWPGVAYRGIFINDEEELERWAQEHTGDDTIGPETYARLFELVLRLKGNYVWPAMHVNAFNLDPANGRLADDLGVVIGSSHCDMLLRSNEHEFEGWAAYDYSLPGRNRDELIEYWRGSVRQNGGYEVSWTVGMRGIHDTGFSTAAIDGDDSLTEVGRHRARVDLLGRVIADQRRLLVDELGDRGRDCLQLFIPYKEVLPLYDGGLELPDDVTVVWANDNFGYVRRYPTGAELDRPGGHGLYYHSSYWSVPPRSYLATSSTPLALMRAELTKAWDHGIRRLWVDNVGGLKPLELETEFFLRCAWQAGKETTTSDVAGFVTTWFDANFSGGRGAEVGELYARYYRLNNQRKIEHLDGDAFSLTSDGDEAARRVRDLADIAARIASIAVELPIGERDAFLQLIGIKVHLAYLVAAQFAYADRSRLALAQGRPAAADAYTVRSKEYDACKRALLHSYNEILSDGRWSRMLEPESSPPPAMALAPAATPALTIGEPGLGVAVRGREQPGVGDGLVFWPDGRDTLWIDVFSTGAAGVPFEVSAEPWLKVSPSSGVLDPDVRLQVSVPELVEGPAPVRPFETLAGARSSGTVVITAAGQTVAVPVSIVATAPVPSDFSGSIEADGHISIDPSRPDGGSGWRVVPWLGRDHNDAVAATADAGALLEYRLFLHTPGAHTLELHRLPTLNSTGRIRVGISVDGGETIVVESPTTDEYRGDWEEAVLDNVERLSVQLPHLGGGGHVLRLHAVDEHVTLSKLIVHTAPVAPSNLGPSFSRHTDRPFEPTPDPDPGLPDALRASLLGLYRVDPAAVPPRPTLYVGGAAKVDPDQALGRRYLRVEQTRLPEPPTYVRPDGTKDVVAALGTGAFLQVDGCLAIETECALADDEYAHRSPGDGLVWTHTDADTAAGWGLAVRVDAPGRSWDDPSSAPAMHYVVDVEEGGEHEVWLLIKQNGYADDDSVWLAVDGAVQPVSEQHFGGDLFGWDTTQLWHWVALSRVALSPGRRQLSLIARRAGLRVDRLFLTRHDELPPDDGNWGASPREGRPVDLRHTTSDAPAVEGRCAEEDEHR</sequence>
<dbReference type="Proteomes" id="UP000516117">
    <property type="component" value="Chromosome"/>
</dbReference>
<proteinExistence type="predicted"/>
<name>A0A7H0H4J8_9ACTN</name>
<dbReference type="EMBL" id="CP060789">
    <property type="protein sequence ID" value="QNP55464.1"/>
    <property type="molecule type" value="Genomic_DNA"/>
</dbReference>
<dbReference type="InterPro" id="IPR042301">
    <property type="entry name" value="GH115_sf"/>
</dbReference>
<dbReference type="SUPFAM" id="SSF55545">
    <property type="entry name" value="beta-N-acetylhexosaminidase-like domain"/>
    <property type="match status" value="1"/>
</dbReference>
<dbReference type="Gene3D" id="2.60.120.1620">
    <property type="match status" value="1"/>
</dbReference>
<dbReference type="Pfam" id="PF15979">
    <property type="entry name" value="Glyco_hydro_115"/>
    <property type="match status" value="1"/>
</dbReference>
<dbReference type="KEGG" id="tdf:H9L22_14870"/>
<accession>A0A7H0H4J8</accession>
<dbReference type="Gene3D" id="1.20.58.2150">
    <property type="match status" value="1"/>
</dbReference>